<dbReference type="PANTHER" id="PTHR10696">
    <property type="entry name" value="GAMMA-BUTYROBETAINE HYDROXYLASE-RELATED"/>
    <property type="match status" value="1"/>
</dbReference>
<dbReference type="EMBL" id="RYZI01000014">
    <property type="protein sequence ID" value="RWA14066.1"/>
    <property type="molecule type" value="Genomic_DNA"/>
</dbReference>
<reference evidence="3 4" key="1">
    <citation type="submission" date="2018-12" db="EMBL/GenBank/DDBJ databases">
        <title>Draft genome sequence of Xylaria grammica IHI A82.</title>
        <authorList>
            <person name="Buettner E."/>
            <person name="Kellner H."/>
        </authorList>
    </citation>
    <scope>NUCLEOTIDE SEQUENCE [LARGE SCALE GENOMIC DNA]</scope>
    <source>
        <strain evidence="3 4">IHI A82</strain>
    </source>
</reference>
<dbReference type="Gene3D" id="3.60.130.10">
    <property type="entry name" value="Clavaminate synthase-like"/>
    <property type="match status" value="1"/>
</dbReference>
<dbReference type="STRING" id="363999.A0A439DI36"/>
<dbReference type="InterPro" id="IPR042098">
    <property type="entry name" value="TauD-like_sf"/>
</dbReference>
<dbReference type="SUPFAM" id="SSF51197">
    <property type="entry name" value="Clavaminate synthase-like"/>
    <property type="match status" value="1"/>
</dbReference>
<comment type="caution">
    <text evidence="3">The sequence shown here is derived from an EMBL/GenBank/DDBJ whole genome shotgun (WGS) entry which is preliminary data.</text>
</comment>
<keyword evidence="1" id="KW-0560">Oxidoreductase</keyword>
<dbReference type="FunFam" id="3.60.130.10:FF:000011">
    <property type="entry name" value="Taurine catabolism dioxygenase TauD"/>
    <property type="match status" value="1"/>
</dbReference>
<dbReference type="Proteomes" id="UP000286045">
    <property type="component" value="Unassembled WGS sequence"/>
</dbReference>
<feature type="domain" description="TauD/TfdA-like" evidence="2">
    <location>
        <begin position="102"/>
        <end position="369"/>
    </location>
</feature>
<protein>
    <recommendedName>
        <fullName evidence="2">TauD/TfdA-like domain-containing protein</fullName>
    </recommendedName>
</protein>
<dbReference type="Pfam" id="PF02668">
    <property type="entry name" value="TauD"/>
    <property type="match status" value="1"/>
</dbReference>
<dbReference type="PANTHER" id="PTHR10696:SF54">
    <property type="entry name" value="FAMILY OXIDOREDUCTASE, PUTATIVE (AFU_ORTHOLOGUE AFUA_4G13850)-RELATED"/>
    <property type="match status" value="1"/>
</dbReference>
<keyword evidence="4" id="KW-1185">Reference proteome</keyword>
<gene>
    <name evidence="3" type="ORF">EKO27_g1030</name>
</gene>
<dbReference type="InterPro" id="IPR050411">
    <property type="entry name" value="AlphaKG_dependent_hydroxylases"/>
</dbReference>
<dbReference type="AlphaFoldDB" id="A0A439DI36"/>
<accession>A0A439DI36</accession>
<name>A0A439DI36_9PEZI</name>
<organism evidence="3 4">
    <name type="scientific">Xylaria grammica</name>
    <dbReference type="NCBI Taxonomy" id="363999"/>
    <lineage>
        <taxon>Eukaryota</taxon>
        <taxon>Fungi</taxon>
        <taxon>Dikarya</taxon>
        <taxon>Ascomycota</taxon>
        <taxon>Pezizomycotina</taxon>
        <taxon>Sordariomycetes</taxon>
        <taxon>Xylariomycetidae</taxon>
        <taxon>Xylariales</taxon>
        <taxon>Xylariaceae</taxon>
        <taxon>Xylaria</taxon>
    </lineage>
</organism>
<dbReference type="InterPro" id="IPR003819">
    <property type="entry name" value="TauD/TfdA-like"/>
</dbReference>
<evidence type="ECO:0000259" key="2">
    <source>
        <dbReference type="Pfam" id="PF02668"/>
    </source>
</evidence>
<evidence type="ECO:0000313" key="4">
    <source>
        <dbReference type="Proteomes" id="UP000286045"/>
    </source>
</evidence>
<dbReference type="GO" id="GO:0016491">
    <property type="term" value="F:oxidoreductase activity"/>
    <property type="evidence" value="ECO:0007669"/>
    <property type="project" value="UniProtKB-KW"/>
</dbReference>
<evidence type="ECO:0000256" key="1">
    <source>
        <dbReference type="ARBA" id="ARBA00023002"/>
    </source>
</evidence>
<proteinExistence type="predicted"/>
<sequence length="415" mass="46495">MSTVTVAPTTTSAILKASAPPGQPDISYHPDYEKWQARIARRQQEGNLPTSIPEGFPEKLSGDLVWEGQTIADGYNWTYVLSPEHLAEIDQAVAHFKGLGIPLGAISQETFPLPTLHAELRRLSAELHQGHGFFVLRGIVVDSYTREENIIVYTGVSAHVASERGRQDHKFNGAKADVVVTHIKDLTSSQGSDSIGSPAYTTDKQVFHTDSGDIISLFALETSAAGGASKLASTWRVYNEIAATRPDLIHTLSEDWQMEVFSGSNKSFMNRPLVFHFPESDSNPERVALQYARRYFVGFGALPRSKNLPPITEAQAEALDTLHFLGDRFCVNTDFQKGDIQYINNLAIFHARDGFTDTPEKQRHLLRLWLRDPENAWETPRALQWRWDELYKGITAESQVFPLEPYIRSESNKGR</sequence>
<evidence type="ECO:0000313" key="3">
    <source>
        <dbReference type="EMBL" id="RWA14066.1"/>
    </source>
</evidence>